<dbReference type="GO" id="GO:0051457">
    <property type="term" value="P:maintenance of protein location in nucleus"/>
    <property type="evidence" value="ECO:0007669"/>
    <property type="project" value="TreeGrafter"/>
</dbReference>
<keyword evidence="12" id="KW-0966">Cell projection</keyword>
<keyword evidence="15" id="KW-1185">Reference proteome</keyword>
<comment type="caution">
    <text evidence="14">The sequence shown here is derived from an EMBL/GenBank/DDBJ whole genome shotgun (WGS) entry which is preliminary data.</text>
</comment>
<evidence type="ECO:0000256" key="2">
    <source>
        <dbReference type="ARBA" id="ARBA00004123"/>
    </source>
</evidence>
<dbReference type="Pfam" id="PF11527">
    <property type="entry name" value="ARL2_Bind_BART"/>
    <property type="match status" value="1"/>
</dbReference>
<dbReference type="Gene3D" id="1.20.1520.10">
    <property type="entry name" value="ADP-ribosylation factor-like 2-binding protein, domain"/>
    <property type="match status" value="1"/>
</dbReference>
<evidence type="ECO:0000256" key="6">
    <source>
        <dbReference type="ARBA" id="ARBA00014849"/>
    </source>
</evidence>
<comment type="subcellular location">
    <subcellularLocation>
        <location evidence="1">Cytoplasm</location>
        <location evidence="1">Cytoskeleton</location>
        <location evidence="1">Cilium basal body</location>
    </subcellularLocation>
    <subcellularLocation>
        <location evidence="3">Cytoplasm</location>
        <location evidence="3">Cytoskeleton</location>
        <location evidence="3">Microtubule organizing center</location>
        <location evidence="3">Centrosome</location>
    </subcellularLocation>
    <subcellularLocation>
        <location evidence="4">Mitochondrion intermembrane space</location>
    </subcellularLocation>
    <subcellularLocation>
        <location evidence="2">Nucleus</location>
    </subcellularLocation>
</comment>
<evidence type="ECO:0000256" key="10">
    <source>
        <dbReference type="ARBA" id="ARBA00023212"/>
    </source>
</evidence>
<comment type="similarity">
    <text evidence="5">Belongs to the ARL2BP family.</text>
</comment>
<gene>
    <name evidence="14" type="ORF">Ctob_004087</name>
</gene>
<keyword evidence="10" id="KW-0206">Cytoskeleton</keyword>
<evidence type="ECO:0000256" key="9">
    <source>
        <dbReference type="ARBA" id="ARBA00023128"/>
    </source>
</evidence>
<dbReference type="PANTHER" id="PTHR15487:SF4">
    <property type="entry name" value="ADP-RIBOSYLATION FACTOR-LIKE PROTEIN 2-BINDING PROTEIN"/>
    <property type="match status" value="1"/>
</dbReference>
<keyword evidence="11" id="KW-0539">Nucleus</keyword>
<dbReference type="InterPro" id="IPR038849">
    <property type="entry name" value="ARL2BP"/>
</dbReference>
<evidence type="ECO:0000256" key="3">
    <source>
        <dbReference type="ARBA" id="ARBA00004300"/>
    </source>
</evidence>
<evidence type="ECO:0000313" key="15">
    <source>
        <dbReference type="Proteomes" id="UP000037460"/>
    </source>
</evidence>
<protein>
    <recommendedName>
        <fullName evidence="6">ADP-ribosylation factor-like protein 2-binding protein</fullName>
    </recommendedName>
</protein>
<reference evidence="15" key="1">
    <citation type="journal article" date="2015" name="PLoS Genet.">
        <title>Genome Sequence and Transcriptome Analyses of Chrysochromulina tobin: Metabolic Tools for Enhanced Algal Fitness in the Prominent Order Prymnesiales (Haptophyceae).</title>
        <authorList>
            <person name="Hovde B.T."/>
            <person name="Deodato C.R."/>
            <person name="Hunsperger H.M."/>
            <person name="Ryken S.A."/>
            <person name="Yost W."/>
            <person name="Jha R.K."/>
            <person name="Patterson J."/>
            <person name="Monnat R.J. Jr."/>
            <person name="Barlow S.B."/>
            <person name="Starkenburg S.R."/>
            <person name="Cattolico R.A."/>
        </authorList>
    </citation>
    <scope>NUCLEOTIDE SEQUENCE</scope>
    <source>
        <strain evidence="15">CCMP291</strain>
    </source>
</reference>
<evidence type="ECO:0000256" key="4">
    <source>
        <dbReference type="ARBA" id="ARBA00004569"/>
    </source>
</evidence>
<sequence length="223" mass="23648">MAVTEANAAIVSGDFADIVDGPALVSGEGDEAVDEVIATDDGSSTKDAFSLILQELEVMLMDEAFNERVDAFAEEHCHEFEDSDENKLIYTTLFNDYSAMVETFIEERLGASVQSFDMAGFCATLAERAKANDGDLPPPLEMLHSMTDFDAFKELMLSAKQGKAVEAMNGSLSVCGAKLGIDTVGPAANLPGLEDEEGGEVRSELDGMGLSISGLSISPSKSK</sequence>
<keyword evidence="9" id="KW-0496">Mitochondrion</keyword>
<dbReference type="GO" id="GO:0005634">
    <property type="term" value="C:nucleus"/>
    <property type="evidence" value="ECO:0007669"/>
    <property type="project" value="UniProtKB-SubCell"/>
</dbReference>
<proteinExistence type="inferred from homology"/>
<dbReference type="InterPro" id="IPR042541">
    <property type="entry name" value="BART_sf"/>
</dbReference>
<feature type="domain" description="BART" evidence="13">
    <location>
        <begin position="49"/>
        <end position="162"/>
    </location>
</feature>
<name>A0A0M0JCW6_9EUKA</name>
<evidence type="ECO:0000256" key="11">
    <source>
        <dbReference type="ARBA" id="ARBA00023242"/>
    </source>
</evidence>
<evidence type="ECO:0000313" key="14">
    <source>
        <dbReference type="EMBL" id="KOO24048.1"/>
    </source>
</evidence>
<dbReference type="GO" id="GO:0005758">
    <property type="term" value="C:mitochondrial intermembrane space"/>
    <property type="evidence" value="ECO:0007669"/>
    <property type="project" value="UniProtKB-SubCell"/>
</dbReference>
<dbReference type="AlphaFoldDB" id="A0A0M0JCW6"/>
<evidence type="ECO:0000256" key="5">
    <source>
        <dbReference type="ARBA" id="ARBA00009880"/>
    </source>
</evidence>
<keyword evidence="7" id="KW-0963">Cytoplasm</keyword>
<evidence type="ECO:0000256" key="7">
    <source>
        <dbReference type="ARBA" id="ARBA00022490"/>
    </source>
</evidence>
<accession>A0A0M0JCW6</accession>
<organism evidence="14 15">
    <name type="scientific">Chrysochromulina tobinii</name>
    <dbReference type="NCBI Taxonomy" id="1460289"/>
    <lineage>
        <taxon>Eukaryota</taxon>
        <taxon>Haptista</taxon>
        <taxon>Haptophyta</taxon>
        <taxon>Prymnesiophyceae</taxon>
        <taxon>Prymnesiales</taxon>
        <taxon>Chrysochromulinaceae</taxon>
        <taxon>Chrysochromulina</taxon>
    </lineage>
</organism>
<keyword evidence="8" id="KW-0969">Cilium</keyword>
<dbReference type="OrthoDB" id="302784at2759"/>
<dbReference type="EMBL" id="JWZX01003132">
    <property type="protein sequence ID" value="KOO24048.1"/>
    <property type="molecule type" value="Genomic_DNA"/>
</dbReference>
<evidence type="ECO:0000256" key="1">
    <source>
        <dbReference type="ARBA" id="ARBA00004120"/>
    </source>
</evidence>
<evidence type="ECO:0000256" key="8">
    <source>
        <dbReference type="ARBA" id="ARBA00023069"/>
    </source>
</evidence>
<evidence type="ECO:0000256" key="12">
    <source>
        <dbReference type="ARBA" id="ARBA00023273"/>
    </source>
</evidence>
<dbReference type="InterPro" id="IPR023379">
    <property type="entry name" value="BART_dom"/>
</dbReference>
<evidence type="ECO:0000259" key="13">
    <source>
        <dbReference type="Pfam" id="PF11527"/>
    </source>
</evidence>
<dbReference type="Proteomes" id="UP000037460">
    <property type="component" value="Unassembled WGS sequence"/>
</dbReference>
<dbReference type="PANTHER" id="PTHR15487">
    <property type="entry name" value="ADP-RIBOSYLATION FACTOR-LIKE PROTEIN 2-BINDING PROTEIN"/>
    <property type="match status" value="1"/>
</dbReference>
<dbReference type="GO" id="GO:0005813">
    <property type="term" value="C:centrosome"/>
    <property type="evidence" value="ECO:0007669"/>
    <property type="project" value="UniProtKB-SubCell"/>
</dbReference>